<dbReference type="AlphaFoldDB" id="A0A9D4UVJ7"/>
<dbReference type="Proteomes" id="UP000886520">
    <property type="component" value="Chromosome 10"/>
</dbReference>
<evidence type="ECO:0000313" key="3">
    <source>
        <dbReference type="Proteomes" id="UP000886520"/>
    </source>
</evidence>
<accession>A0A9D4UVJ7</accession>
<sequence length="310" mass="34915">MRPQAAFKGLSNSLGRCEGLLNAAPSIAIDEQGQTRNGRARMRQLRMLNRAVQTALRATAKVLSQRLSSSCRVTRAANLATLSLCRQWDSGRLKHGHMLRDARQFCSRNATSDSENDAGEPHSDAPGNSDDEEISHDGNSDEMYSDHDIFEAFHSELAAGHGKDDDDGDSEAEASDRATQSDHKSKKEEPDDEHEWRPGKPWHTTERTKACLARLKKGPDGRFINVLEVATEVDMLLASFLRLRKKDDPDAPDNSDEDERYLEGVDIKKFKRLQKRARAGTYKVQPAVYLPLKRKVVRLKKKKVKKRHAF</sequence>
<comment type="caution">
    <text evidence="2">The sequence shown here is derived from an EMBL/GenBank/DDBJ whole genome shotgun (WGS) entry which is preliminary data.</text>
</comment>
<feature type="region of interest" description="Disordered" evidence="1">
    <location>
        <begin position="108"/>
        <end position="143"/>
    </location>
</feature>
<evidence type="ECO:0000313" key="2">
    <source>
        <dbReference type="EMBL" id="KAI5074612.1"/>
    </source>
</evidence>
<organism evidence="2 3">
    <name type="scientific">Adiantum capillus-veneris</name>
    <name type="common">Maidenhair fern</name>
    <dbReference type="NCBI Taxonomy" id="13818"/>
    <lineage>
        <taxon>Eukaryota</taxon>
        <taxon>Viridiplantae</taxon>
        <taxon>Streptophyta</taxon>
        <taxon>Embryophyta</taxon>
        <taxon>Tracheophyta</taxon>
        <taxon>Polypodiopsida</taxon>
        <taxon>Polypodiidae</taxon>
        <taxon>Polypodiales</taxon>
        <taxon>Pteridineae</taxon>
        <taxon>Pteridaceae</taxon>
        <taxon>Vittarioideae</taxon>
        <taxon>Adiantum</taxon>
    </lineage>
</organism>
<dbReference type="OrthoDB" id="768518at2759"/>
<gene>
    <name evidence="2" type="ORF">GOP47_0010573</name>
</gene>
<protein>
    <submittedName>
        <fullName evidence="2">Uncharacterized protein</fullName>
    </submittedName>
</protein>
<dbReference type="EMBL" id="JABFUD020000010">
    <property type="protein sequence ID" value="KAI5074612.1"/>
    <property type="molecule type" value="Genomic_DNA"/>
</dbReference>
<reference evidence="2" key="1">
    <citation type="submission" date="2021-01" db="EMBL/GenBank/DDBJ databases">
        <title>Adiantum capillus-veneris genome.</title>
        <authorList>
            <person name="Fang Y."/>
            <person name="Liao Q."/>
        </authorList>
    </citation>
    <scope>NUCLEOTIDE SEQUENCE</scope>
    <source>
        <strain evidence="2">H3</strain>
        <tissue evidence="2">Leaf</tissue>
    </source>
</reference>
<proteinExistence type="predicted"/>
<name>A0A9D4UVJ7_ADICA</name>
<feature type="region of interest" description="Disordered" evidence="1">
    <location>
        <begin position="159"/>
        <end position="205"/>
    </location>
</feature>
<evidence type="ECO:0000256" key="1">
    <source>
        <dbReference type="SAM" id="MobiDB-lite"/>
    </source>
</evidence>
<keyword evidence="3" id="KW-1185">Reference proteome</keyword>
<feature type="compositionally biased region" description="Basic and acidic residues" evidence="1">
    <location>
        <begin position="174"/>
        <end position="205"/>
    </location>
</feature>